<comment type="caution">
    <text evidence="1">The sequence shown here is derived from an EMBL/GenBank/DDBJ whole genome shotgun (WGS) entry which is preliminary data.</text>
</comment>
<organism evidence="1">
    <name type="scientific">marine sediment metagenome</name>
    <dbReference type="NCBI Taxonomy" id="412755"/>
    <lineage>
        <taxon>unclassified sequences</taxon>
        <taxon>metagenomes</taxon>
        <taxon>ecological metagenomes</taxon>
    </lineage>
</organism>
<protein>
    <submittedName>
        <fullName evidence="1">Uncharacterized protein</fullName>
    </submittedName>
</protein>
<sequence>DSAPEPGWNVGAILHQGWHGFLNPTRGYIMFVYQVREHGIPVLVRVDNSSFAEVVIAADFENPSRGSRFALFVQLPSAARRETNYAFTRSVQIWVPTDVDRLNAFARIMDT</sequence>
<evidence type="ECO:0000313" key="1">
    <source>
        <dbReference type="EMBL" id="GAG14710.1"/>
    </source>
</evidence>
<name>X0V942_9ZZZZ</name>
<feature type="non-terminal residue" evidence="1">
    <location>
        <position position="1"/>
    </location>
</feature>
<gene>
    <name evidence="1" type="ORF">S01H1_59591</name>
</gene>
<dbReference type="AlphaFoldDB" id="X0V942"/>
<proteinExistence type="predicted"/>
<reference evidence="1" key="1">
    <citation type="journal article" date="2014" name="Front. Microbiol.">
        <title>High frequency of phylogenetically diverse reductive dehalogenase-homologous genes in deep subseafloor sedimentary metagenomes.</title>
        <authorList>
            <person name="Kawai M."/>
            <person name="Futagami T."/>
            <person name="Toyoda A."/>
            <person name="Takaki Y."/>
            <person name="Nishi S."/>
            <person name="Hori S."/>
            <person name="Arai W."/>
            <person name="Tsubouchi T."/>
            <person name="Morono Y."/>
            <person name="Uchiyama I."/>
            <person name="Ito T."/>
            <person name="Fujiyama A."/>
            <person name="Inagaki F."/>
            <person name="Takami H."/>
        </authorList>
    </citation>
    <scope>NUCLEOTIDE SEQUENCE</scope>
    <source>
        <strain evidence="1">Expedition CK06-06</strain>
    </source>
</reference>
<accession>X0V942</accession>
<dbReference type="EMBL" id="BARS01038982">
    <property type="protein sequence ID" value="GAG14710.1"/>
    <property type="molecule type" value="Genomic_DNA"/>
</dbReference>